<reference evidence="1 3" key="1">
    <citation type="submission" date="2017-01" db="EMBL/GenBank/DDBJ databases">
        <title>Complete genome sequence of esterase-producing bacterium Croceicoccus marinus E4A9.</title>
        <authorList>
            <person name="Wu Y.-H."/>
            <person name="Cheng H."/>
            <person name="Xu L."/>
            <person name="Huo Y.-Y."/>
            <person name="Wang C.-S."/>
            <person name="Xu X.-W."/>
        </authorList>
    </citation>
    <scope>NUCLEOTIDE SEQUENCE [LARGE SCALE GENOMIC DNA]</scope>
    <source>
        <strain evidence="1 3">E4A9</strain>
        <plasmid evidence="1">pCME4A9I</plasmid>
        <plasmid evidence="3">Plasmid pcme4a9i</plasmid>
    </source>
</reference>
<proteinExistence type="predicted"/>
<dbReference type="CDD" id="cd07067">
    <property type="entry name" value="HP_PGM_like"/>
    <property type="match status" value="1"/>
</dbReference>
<geneLocation type="plasmid" evidence="1">
    <name>pCME4A9I</name>
</geneLocation>
<dbReference type="Proteomes" id="UP000195807">
    <property type="component" value="Plasmid pCME4A9I"/>
</dbReference>
<dbReference type="OrthoDB" id="5449373at2"/>
<protein>
    <submittedName>
        <fullName evidence="1">Histidine phosphatase family protein</fullName>
    </submittedName>
</protein>
<dbReference type="Gene3D" id="3.40.50.1240">
    <property type="entry name" value="Phosphoglycerate mutase-like"/>
    <property type="match status" value="1"/>
</dbReference>
<name>A0A1Z1FFZ9_9SPHN</name>
<accession>A0A1Z1FFZ9</accession>
<geneLocation type="plasmid" evidence="2 4">
    <name>plas1</name>
</geneLocation>
<evidence type="ECO:0000313" key="3">
    <source>
        <dbReference type="Proteomes" id="UP000195807"/>
    </source>
</evidence>
<dbReference type="EMBL" id="CP060053">
    <property type="protein sequence ID" value="QNE07197.1"/>
    <property type="molecule type" value="Genomic_DNA"/>
</dbReference>
<dbReference type="STRING" id="450378.GCA_001661675_03071"/>
<keyword evidence="3" id="KW-1185">Reference proteome</keyword>
<gene>
    <name evidence="1" type="ORF">A9D14_15280</name>
    <name evidence="2" type="ORF">H4O24_19525</name>
</gene>
<evidence type="ECO:0000313" key="2">
    <source>
        <dbReference type="EMBL" id="QNE07197.1"/>
    </source>
</evidence>
<dbReference type="InterPro" id="IPR013078">
    <property type="entry name" value="His_Pase_superF_clade-1"/>
</dbReference>
<dbReference type="EMBL" id="CP019603">
    <property type="protein sequence ID" value="ARU17731.1"/>
    <property type="molecule type" value="Genomic_DNA"/>
</dbReference>
<dbReference type="InterPro" id="IPR029033">
    <property type="entry name" value="His_PPase_superfam"/>
</dbReference>
<dbReference type="RefSeq" id="WP_066849827.1">
    <property type="nucleotide sequence ID" value="NZ_CP060053.1"/>
</dbReference>
<sequence>MRSFDLYLMRHGPPVRSGLMLGHSDEPAVPGGHDRLIAQAQSIAADRIVASDLRRAADGASAIGEARDLPLWLDLRWRELDFGAWDGCDPAALPEQDLQRFWADPDRHPPPGGESWSTLRKRVRAALFALSGPAIVVAHAGSIRAAVSVLTGLDHRGVWAFDLPYGAVICMRVWPDGGLTGQITGLKP</sequence>
<geneLocation type="plasmid" evidence="3">
    <name>pcme4a9i</name>
</geneLocation>
<evidence type="ECO:0000313" key="4">
    <source>
        <dbReference type="Proteomes" id="UP000515297"/>
    </source>
</evidence>
<dbReference type="KEGG" id="cman:A9D14_15280"/>
<dbReference type="SMART" id="SM00855">
    <property type="entry name" value="PGAM"/>
    <property type="match status" value="1"/>
</dbReference>
<dbReference type="SUPFAM" id="SSF53254">
    <property type="entry name" value="Phosphoglycerate mutase-like"/>
    <property type="match status" value="1"/>
</dbReference>
<reference evidence="2 4" key="2">
    <citation type="submission" date="2020-08" db="EMBL/GenBank/DDBJ databases">
        <authorList>
            <person name="Liu G."/>
            <person name="Sun C."/>
        </authorList>
    </citation>
    <scope>NUCLEOTIDE SEQUENCE [LARGE SCALE GENOMIC DNA]</scope>
    <source>
        <strain evidence="2 4">OT19</strain>
        <plasmid evidence="2 4">plas1</plasmid>
    </source>
</reference>
<dbReference type="Pfam" id="PF00300">
    <property type="entry name" value="His_Phos_1"/>
    <property type="match status" value="1"/>
</dbReference>
<dbReference type="AlphaFoldDB" id="A0A1Z1FFZ9"/>
<dbReference type="Proteomes" id="UP000515297">
    <property type="component" value="Plasmid plas1"/>
</dbReference>
<evidence type="ECO:0000313" key="1">
    <source>
        <dbReference type="EMBL" id="ARU17731.1"/>
    </source>
</evidence>
<keyword evidence="1" id="KW-0614">Plasmid</keyword>
<organism evidence="1 3">
    <name type="scientific">Croceicoccus marinus</name>
    <dbReference type="NCBI Taxonomy" id="450378"/>
    <lineage>
        <taxon>Bacteria</taxon>
        <taxon>Pseudomonadati</taxon>
        <taxon>Pseudomonadota</taxon>
        <taxon>Alphaproteobacteria</taxon>
        <taxon>Sphingomonadales</taxon>
        <taxon>Erythrobacteraceae</taxon>
        <taxon>Croceicoccus</taxon>
    </lineage>
</organism>